<protein>
    <submittedName>
        <fullName evidence="2">Ankyrin repeat protein</fullName>
    </submittedName>
</protein>
<accession>A0AAW0ASC5</accession>
<name>A0AAW0ASC5_9AGAR</name>
<dbReference type="SMART" id="SM00248">
    <property type="entry name" value="ANK"/>
    <property type="match status" value="3"/>
</dbReference>
<dbReference type="EMBL" id="JAWWNJ010000051">
    <property type="protein sequence ID" value="KAK7016334.1"/>
    <property type="molecule type" value="Genomic_DNA"/>
</dbReference>
<reference evidence="2 3" key="1">
    <citation type="journal article" date="2024" name="J Genomics">
        <title>Draft genome sequencing and assembly of Favolaschia claudopus CIRM-BRFM 2984 isolated from oak limbs.</title>
        <authorList>
            <person name="Navarro D."/>
            <person name="Drula E."/>
            <person name="Chaduli D."/>
            <person name="Cazenave R."/>
            <person name="Ahrendt S."/>
            <person name="Wang J."/>
            <person name="Lipzen A."/>
            <person name="Daum C."/>
            <person name="Barry K."/>
            <person name="Grigoriev I.V."/>
            <person name="Favel A."/>
            <person name="Rosso M.N."/>
            <person name="Martin F."/>
        </authorList>
    </citation>
    <scope>NUCLEOTIDE SEQUENCE [LARGE SCALE GENOMIC DNA]</scope>
    <source>
        <strain evidence="2 3">CIRM-BRFM 2984</strain>
    </source>
</reference>
<feature type="repeat" description="ANK" evidence="1">
    <location>
        <begin position="35"/>
        <end position="67"/>
    </location>
</feature>
<evidence type="ECO:0000313" key="2">
    <source>
        <dbReference type="EMBL" id="KAK7016334.1"/>
    </source>
</evidence>
<feature type="repeat" description="ANK" evidence="1">
    <location>
        <begin position="108"/>
        <end position="140"/>
    </location>
</feature>
<dbReference type="SUPFAM" id="SSF53300">
    <property type="entry name" value="vWA-like"/>
    <property type="match status" value="1"/>
</dbReference>
<evidence type="ECO:0000256" key="1">
    <source>
        <dbReference type="PROSITE-ProRule" id="PRU00023"/>
    </source>
</evidence>
<gene>
    <name evidence="2" type="ORF">R3P38DRAFT_3321472</name>
</gene>
<evidence type="ECO:0000313" key="3">
    <source>
        <dbReference type="Proteomes" id="UP001362999"/>
    </source>
</evidence>
<comment type="caution">
    <text evidence="2">The sequence shown here is derived from an EMBL/GenBank/DDBJ whole genome shotgun (WGS) entry which is preliminary data.</text>
</comment>
<keyword evidence="3" id="KW-1185">Reference proteome</keyword>
<dbReference type="Gene3D" id="3.40.50.410">
    <property type="entry name" value="von Willebrand factor, type A domain"/>
    <property type="match status" value="1"/>
</dbReference>
<dbReference type="Proteomes" id="UP001362999">
    <property type="component" value="Unassembled WGS sequence"/>
</dbReference>
<dbReference type="InterPro" id="IPR036770">
    <property type="entry name" value="Ankyrin_rpt-contain_sf"/>
</dbReference>
<dbReference type="PANTHER" id="PTHR34706:SF3">
    <property type="entry name" value="ANKYRIN REPEAT PROTEIN (AFU_ORTHOLOGUE AFUA_7G06200)"/>
    <property type="match status" value="1"/>
</dbReference>
<keyword evidence="1" id="KW-0040">ANK repeat</keyword>
<dbReference type="PANTHER" id="PTHR34706">
    <property type="entry name" value="SLR1338 PROTEIN"/>
    <property type="match status" value="1"/>
</dbReference>
<dbReference type="PROSITE" id="PS50088">
    <property type="entry name" value="ANK_REPEAT"/>
    <property type="match status" value="2"/>
</dbReference>
<dbReference type="Gene3D" id="1.25.40.20">
    <property type="entry name" value="Ankyrin repeat-containing domain"/>
    <property type="match status" value="1"/>
</dbReference>
<dbReference type="PROSITE" id="PS50297">
    <property type="entry name" value="ANK_REP_REGION"/>
    <property type="match status" value="2"/>
</dbReference>
<dbReference type="InterPro" id="IPR036465">
    <property type="entry name" value="vWFA_dom_sf"/>
</dbReference>
<dbReference type="Pfam" id="PF00023">
    <property type="entry name" value="Ank"/>
    <property type="match status" value="1"/>
</dbReference>
<organism evidence="2 3">
    <name type="scientific">Favolaschia claudopus</name>
    <dbReference type="NCBI Taxonomy" id="2862362"/>
    <lineage>
        <taxon>Eukaryota</taxon>
        <taxon>Fungi</taxon>
        <taxon>Dikarya</taxon>
        <taxon>Basidiomycota</taxon>
        <taxon>Agaricomycotina</taxon>
        <taxon>Agaricomycetes</taxon>
        <taxon>Agaricomycetidae</taxon>
        <taxon>Agaricales</taxon>
        <taxon>Marasmiineae</taxon>
        <taxon>Mycenaceae</taxon>
        <taxon>Favolaschia</taxon>
    </lineage>
</organism>
<dbReference type="SUPFAM" id="SSF48403">
    <property type="entry name" value="Ankyrin repeat"/>
    <property type="match status" value="1"/>
</dbReference>
<dbReference type="InterPro" id="IPR002110">
    <property type="entry name" value="Ankyrin_rpt"/>
</dbReference>
<dbReference type="AlphaFoldDB" id="A0AAW0ASC5"/>
<sequence length="493" mass="54172">MGIHADAQQGTLDKPALTRYLQSNPDILSELDASTGRTPLATAAVAGFADEVDLLLKRGAKPEALSRADETVLLLVNRETKKNRPRIVQLLLDKMPATSIDATTAADANNTPLMFAVLNGDVESIRLLVKAGASPTAPNSKGVSAQQMADRATDKAVKRAINPNEQSNIAKLTAVVGSFLQYIVAWRLFGYNPKFDKDIDEAVNYGETPNKAEFLENVDDFVQKNPVLERFFKGNPNYIQELAKKATELKDDPSTPLGQPDLLPKTIKVTLHQQVIYCDDSSSMKRDGRWEAQVRMVKKITQITTRVLPEGDGVALRFINQDVDNSEKLSLQDIGRIIDGMSWQRNGDTAIGTFLKSKILEPLVYSQLKAKPPTFKRPLLISVITDGMPSQESDDAFVDAIKECGDELSKAGYPRESVKFMIGQIGTAKSAAAFLKGVGENPAISDMVYVTSGSNPGLNTKQINWMKDCPSSRRTRGDIDRWLMETLFSPIKN</sequence>
<proteinExistence type="predicted"/>